<keyword evidence="4" id="KW-0430">Lectin</keyword>
<dbReference type="InterPro" id="IPR001304">
    <property type="entry name" value="C-type_lectin-like"/>
</dbReference>
<dbReference type="InterPro" id="IPR016187">
    <property type="entry name" value="CTDL_fold"/>
</dbReference>
<dbReference type="Pfam" id="PF00059">
    <property type="entry name" value="Lectin_C"/>
    <property type="match status" value="1"/>
</dbReference>
<dbReference type="InterPro" id="IPR051663">
    <property type="entry name" value="CLec_Tetranectin-domain"/>
</dbReference>
<dbReference type="GO" id="GO:0008083">
    <property type="term" value="F:growth factor activity"/>
    <property type="evidence" value="ECO:0007669"/>
    <property type="project" value="TreeGrafter"/>
</dbReference>
<reference evidence="8" key="1">
    <citation type="submission" date="2020-08" db="EMBL/GenBank/DDBJ databases">
        <title>Genome sequencing and assembly of the red palm weevil Rhynchophorus ferrugineus.</title>
        <authorList>
            <person name="Dias G.B."/>
            <person name="Bergman C.M."/>
            <person name="Manee M."/>
        </authorList>
    </citation>
    <scope>NUCLEOTIDE SEQUENCE</scope>
    <source>
        <strain evidence="8">AA-2017</strain>
        <tissue evidence="8">Whole larva</tissue>
    </source>
</reference>
<dbReference type="SUPFAM" id="SSF56436">
    <property type="entry name" value="C-type lectin-like"/>
    <property type="match status" value="1"/>
</dbReference>
<sequence>MSMLHETCKLKLIISVLVLVNINAECVSPKKYVVSSDKAGFHTAFITCRQYGYEPAEIHSLAEQKMVEELLKNEKLGLENGYWIFATNLDEKKAYYWLNSGRRLLYSNFSAGQPDNYNNMENCLHVFHTTPGRFAWNDIPCNSNIRFLCQHNQVCD</sequence>
<evidence type="ECO:0000256" key="5">
    <source>
        <dbReference type="ARBA" id="ARBA00023157"/>
    </source>
</evidence>
<accession>A0A834MD78</accession>
<keyword evidence="2" id="KW-0964">Secreted</keyword>
<keyword evidence="9" id="KW-1185">Reference proteome</keyword>
<dbReference type="PROSITE" id="PS50041">
    <property type="entry name" value="C_TYPE_LECTIN_2"/>
    <property type="match status" value="1"/>
</dbReference>
<dbReference type="OrthoDB" id="8032540at2759"/>
<dbReference type="GO" id="GO:0030246">
    <property type="term" value="F:carbohydrate binding"/>
    <property type="evidence" value="ECO:0007669"/>
    <property type="project" value="UniProtKB-KW"/>
</dbReference>
<dbReference type="Gene3D" id="3.10.100.10">
    <property type="entry name" value="Mannose-Binding Protein A, subunit A"/>
    <property type="match status" value="1"/>
</dbReference>
<evidence type="ECO:0000256" key="6">
    <source>
        <dbReference type="SAM" id="SignalP"/>
    </source>
</evidence>
<evidence type="ECO:0000313" key="9">
    <source>
        <dbReference type="Proteomes" id="UP000625711"/>
    </source>
</evidence>
<dbReference type="AlphaFoldDB" id="A0A834MD78"/>
<feature type="signal peptide" evidence="6">
    <location>
        <begin position="1"/>
        <end position="24"/>
    </location>
</feature>
<organism evidence="8 9">
    <name type="scientific">Rhynchophorus ferrugineus</name>
    <name type="common">Red palm weevil</name>
    <name type="synonym">Curculio ferrugineus</name>
    <dbReference type="NCBI Taxonomy" id="354439"/>
    <lineage>
        <taxon>Eukaryota</taxon>
        <taxon>Metazoa</taxon>
        <taxon>Ecdysozoa</taxon>
        <taxon>Arthropoda</taxon>
        <taxon>Hexapoda</taxon>
        <taxon>Insecta</taxon>
        <taxon>Pterygota</taxon>
        <taxon>Neoptera</taxon>
        <taxon>Endopterygota</taxon>
        <taxon>Coleoptera</taxon>
        <taxon>Polyphaga</taxon>
        <taxon>Cucujiformia</taxon>
        <taxon>Curculionidae</taxon>
        <taxon>Dryophthorinae</taxon>
        <taxon>Rhynchophorus</taxon>
    </lineage>
</organism>
<evidence type="ECO:0000259" key="7">
    <source>
        <dbReference type="PROSITE" id="PS50041"/>
    </source>
</evidence>
<evidence type="ECO:0000256" key="1">
    <source>
        <dbReference type="ARBA" id="ARBA00004613"/>
    </source>
</evidence>
<dbReference type="GO" id="GO:0005615">
    <property type="term" value="C:extracellular space"/>
    <property type="evidence" value="ECO:0007669"/>
    <property type="project" value="TreeGrafter"/>
</dbReference>
<name>A0A834MD78_RHYFE</name>
<comment type="subcellular location">
    <subcellularLocation>
        <location evidence="1">Secreted</location>
    </subcellularLocation>
</comment>
<evidence type="ECO:0000256" key="3">
    <source>
        <dbReference type="ARBA" id="ARBA00022729"/>
    </source>
</evidence>
<dbReference type="SMART" id="SM00034">
    <property type="entry name" value="CLECT"/>
    <property type="match status" value="1"/>
</dbReference>
<gene>
    <name evidence="8" type="ORF">GWI33_013470</name>
</gene>
<dbReference type="EMBL" id="JAACXV010013270">
    <property type="protein sequence ID" value="KAF7273839.1"/>
    <property type="molecule type" value="Genomic_DNA"/>
</dbReference>
<evidence type="ECO:0000256" key="4">
    <source>
        <dbReference type="ARBA" id="ARBA00022734"/>
    </source>
</evidence>
<dbReference type="CDD" id="cd00037">
    <property type="entry name" value="CLECT"/>
    <property type="match status" value="1"/>
</dbReference>
<dbReference type="PROSITE" id="PS00615">
    <property type="entry name" value="C_TYPE_LECTIN_1"/>
    <property type="match status" value="1"/>
</dbReference>
<feature type="domain" description="C-type lectin" evidence="7">
    <location>
        <begin position="32"/>
        <end position="150"/>
    </location>
</feature>
<dbReference type="InterPro" id="IPR016186">
    <property type="entry name" value="C-type_lectin-like/link_sf"/>
</dbReference>
<dbReference type="Proteomes" id="UP000625711">
    <property type="component" value="Unassembled WGS sequence"/>
</dbReference>
<dbReference type="PANTHER" id="PTHR22799:SF1">
    <property type="entry name" value="C-TYPE LECTIN DOMAIN FAMILY 11 MEMBER A"/>
    <property type="match status" value="1"/>
</dbReference>
<dbReference type="PANTHER" id="PTHR22799">
    <property type="entry name" value="TETRANECTIN-RELATED"/>
    <property type="match status" value="1"/>
</dbReference>
<comment type="caution">
    <text evidence="8">The sequence shown here is derived from an EMBL/GenBank/DDBJ whole genome shotgun (WGS) entry which is preliminary data.</text>
</comment>
<protein>
    <recommendedName>
        <fullName evidence="7">C-type lectin domain-containing protein</fullName>
    </recommendedName>
</protein>
<keyword evidence="3 6" id="KW-0732">Signal</keyword>
<keyword evidence="5" id="KW-1015">Disulfide bond</keyword>
<feature type="chain" id="PRO_5033008004" description="C-type lectin domain-containing protein" evidence="6">
    <location>
        <begin position="25"/>
        <end position="156"/>
    </location>
</feature>
<evidence type="ECO:0000313" key="8">
    <source>
        <dbReference type="EMBL" id="KAF7273839.1"/>
    </source>
</evidence>
<proteinExistence type="predicted"/>
<dbReference type="InterPro" id="IPR018378">
    <property type="entry name" value="C-type_lectin_CS"/>
</dbReference>
<evidence type="ECO:0000256" key="2">
    <source>
        <dbReference type="ARBA" id="ARBA00022525"/>
    </source>
</evidence>